<reference evidence="4" key="1">
    <citation type="submission" date="2023-11" db="EMBL/GenBank/DDBJ databases">
        <authorList>
            <person name="De Vega J J."/>
            <person name="De Vega J J."/>
        </authorList>
    </citation>
    <scope>NUCLEOTIDE SEQUENCE</scope>
</reference>
<dbReference type="PANTHER" id="PTHR45747:SF4">
    <property type="entry name" value="HISTONE-LYSINE N-METHYLTRANSFERASE E(Z)"/>
    <property type="match status" value="1"/>
</dbReference>
<dbReference type="SMART" id="SM00317">
    <property type="entry name" value="SET"/>
    <property type="match status" value="1"/>
</dbReference>
<dbReference type="GO" id="GO:0003682">
    <property type="term" value="F:chromatin binding"/>
    <property type="evidence" value="ECO:0007669"/>
    <property type="project" value="TreeGrafter"/>
</dbReference>
<dbReference type="GO" id="GO:0046976">
    <property type="term" value="F:histone H3K27 methyltransferase activity"/>
    <property type="evidence" value="ECO:0007669"/>
    <property type="project" value="TreeGrafter"/>
</dbReference>
<protein>
    <recommendedName>
        <fullName evidence="3">SET domain-containing protein</fullName>
    </recommendedName>
</protein>
<dbReference type="EMBL" id="CAVNYO010000401">
    <property type="protein sequence ID" value="CAK5274310.1"/>
    <property type="molecule type" value="Genomic_DNA"/>
</dbReference>
<dbReference type="Gene3D" id="2.170.270.10">
    <property type="entry name" value="SET domain"/>
    <property type="match status" value="1"/>
</dbReference>
<feature type="domain" description="SET" evidence="3">
    <location>
        <begin position="413"/>
        <end position="531"/>
    </location>
</feature>
<dbReference type="PROSITE" id="PS50280">
    <property type="entry name" value="SET"/>
    <property type="match status" value="1"/>
</dbReference>
<keyword evidence="5" id="KW-1185">Reference proteome</keyword>
<dbReference type="GO" id="GO:0031507">
    <property type="term" value="P:heterochromatin formation"/>
    <property type="evidence" value="ECO:0007669"/>
    <property type="project" value="TreeGrafter"/>
</dbReference>
<dbReference type="SUPFAM" id="SSF82199">
    <property type="entry name" value="SET domain"/>
    <property type="match status" value="1"/>
</dbReference>
<dbReference type="AlphaFoldDB" id="A0AAD2HGF0"/>
<comment type="caution">
    <text evidence="4">The sequence shown here is derived from an EMBL/GenBank/DDBJ whole genome shotgun (WGS) entry which is preliminary data.</text>
</comment>
<dbReference type="Pfam" id="PF00856">
    <property type="entry name" value="SET"/>
    <property type="match status" value="1"/>
</dbReference>
<name>A0AAD2HGF0_9AGAR</name>
<proteinExistence type="predicted"/>
<evidence type="ECO:0000313" key="4">
    <source>
        <dbReference type="EMBL" id="CAK5274310.1"/>
    </source>
</evidence>
<dbReference type="InterPro" id="IPR046341">
    <property type="entry name" value="SET_dom_sf"/>
</dbReference>
<keyword evidence="1" id="KW-0805">Transcription regulation</keyword>
<accession>A0AAD2HGF0</accession>
<sequence>MDEEDTLSRAIALVETVYDQVSSEFALWKADHAARILRNVASDDPSVARTVEASMSARMPSTTTPSISEPSALLVWDFEGDGDTLDTTPEYVGVKVIHADASFSPVPVYEYCTPSLRNVKVGDDSSSMPFLPFPNDPRFNLADYVELHKQCSWDVDARQASDDTDLQVIVVEAARRLHTQHGMLYRHIDETDALPIPLLDHDGVRGMIESSRRRDFPPWPKTVPPTQKFLRDDDTLSPDTLPSQILNQLITNFCGNLNCVIPFCTTHLEPQTMPLRVESSVKSSRMRALALRTKTPCDDDCFLLRELDATIHQPPVSWSKVDLDLLETLLELTPDMLPCRLAEVIKRPCFEISTQASVVGVAVRAPRKASDARRKPAHADWHIENAIRNSASAARHGSDDLAGLCCNSGIQRGRWKLTKVAPATYGLGLFVQEHVSKDELIIGNISANSSSRLLSNLGGNLIASHRDRSYAFDLNETMRVDGTYLGNDSRFINHDDGEHVNCCAKVNGEHRIGFFATREINPGEEILFSYGKKFFK</sequence>
<gene>
    <name evidence="4" type="ORF">MYCIT1_LOCUS21428</name>
</gene>
<dbReference type="Proteomes" id="UP001295794">
    <property type="component" value="Unassembled WGS sequence"/>
</dbReference>
<keyword evidence="2" id="KW-0804">Transcription</keyword>
<evidence type="ECO:0000313" key="5">
    <source>
        <dbReference type="Proteomes" id="UP001295794"/>
    </source>
</evidence>
<evidence type="ECO:0000259" key="3">
    <source>
        <dbReference type="PROSITE" id="PS50280"/>
    </source>
</evidence>
<evidence type="ECO:0000256" key="2">
    <source>
        <dbReference type="ARBA" id="ARBA00023163"/>
    </source>
</evidence>
<evidence type="ECO:0000256" key="1">
    <source>
        <dbReference type="ARBA" id="ARBA00023015"/>
    </source>
</evidence>
<dbReference type="GO" id="GO:0035098">
    <property type="term" value="C:ESC/E(Z) complex"/>
    <property type="evidence" value="ECO:0007669"/>
    <property type="project" value="TreeGrafter"/>
</dbReference>
<dbReference type="PANTHER" id="PTHR45747">
    <property type="entry name" value="HISTONE-LYSINE N-METHYLTRANSFERASE E(Z)"/>
    <property type="match status" value="1"/>
</dbReference>
<dbReference type="InterPro" id="IPR001214">
    <property type="entry name" value="SET_dom"/>
</dbReference>
<organism evidence="4 5">
    <name type="scientific">Mycena citricolor</name>
    <dbReference type="NCBI Taxonomy" id="2018698"/>
    <lineage>
        <taxon>Eukaryota</taxon>
        <taxon>Fungi</taxon>
        <taxon>Dikarya</taxon>
        <taxon>Basidiomycota</taxon>
        <taxon>Agaricomycotina</taxon>
        <taxon>Agaricomycetes</taxon>
        <taxon>Agaricomycetidae</taxon>
        <taxon>Agaricales</taxon>
        <taxon>Marasmiineae</taxon>
        <taxon>Mycenaceae</taxon>
        <taxon>Mycena</taxon>
    </lineage>
</organism>
<dbReference type="InterPro" id="IPR045318">
    <property type="entry name" value="EZH1/2-like"/>
</dbReference>